<dbReference type="Proteomes" id="UP000271889">
    <property type="component" value="Unassembled WGS sequence"/>
</dbReference>
<evidence type="ECO:0000256" key="1">
    <source>
        <dbReference type="SAM" id="Phobius"/>
    </source>
</evidence>
<dbReference type="OrthoDB" id="5962705at2759"/>
<feature type="transmembrane region" description="Helical" evidence="1">
    <location>
        <begin position="76"/>
        <end position="96"/>
    </location>
</feature>
<accession>A0A3P7N329</accession>
<feature type="transmembrane region" description="Helical" evidence="1">
    <location>
        <begin position="117"/>
        <end position="137"/>
    </location>
</feature>
<gene>
    <name evidence="2" type="ORF">CGOC_LOCUS10098</name>
</gene>
<keyword evidence="1" id="KW-0812">Transmembrane</keyword>
<protein>
    <submittedName>
        <fullName evidence="2">Uncharacterized protein</fullName>
    </submittedName>
</protein>
<sequence length="214" mass="24408">MQFKVVVPDFCGYNRELDSQRGSCDYVTSQNLPFRYPFECRFCSAKYTLCSYEELRSTKKPTSPKNVSVPLCSADFHTFSLIATVTAVFFICYLPYHIERLIVQYTKQQCNSSMFCLLLYPVTATVTAVFFICYLPYHIERLIVQYTKQQCNSSMFCLLLYPVTVLDESRCSRGTVCVNSVVSFASGPSLRYDRARIASALVFASSTRCVIPKL</sequence>
<dbReference type="EMBL" id="UYRV01109686">
    <property type="protein sequence ID" value="VDN25401.1"/>
    <property type="molecule type" value="Genomic_DNA"/>
</dbReference>
<proteinExistence type="predicted"/>
<evidence type="ECO:0000313" key="2">
    <source>
        <dbReference type="EMBL" id="VDN25401.1"/>
    </source>
</evidence>
<dbReference type="AlphaFoldDB" id="A0A3P7N329"/>
<keyword evidence="1" id="KW-0472">Membrane</keyword>
<keyword evidence="1" id="KW-1133">Transmembrane helix</keyword>
<evidence type="ECO:0000313" key="3">
    <source>
        <dbReference type="Proteomes" id="UP000271889"/>
    </source>
</evidence>
<organism evidence="2 3">
    <name type="scientific">Cylicostephanus goldi</name>
    <name type="common">Nematode worm</name>
    <dbReference type="NCBI Taxonomy" id="71465"/>
    <lineage>
        <taxon>Eukaryota</taxon>
        <taxon>Metazoa</taxon>
        <taxon>Ecdysozoa</taxon>
        <taxon>Nematoda</taxon>
        <taxon>Chromadorea</taxon>
        <taxon>Rhabditida</taxon>
        <taxon>Rhabditina</taxon>
        <taxon>Rhabditomorpha</taxon>
        <taxon>Strongyloidea</taxon>
        <taxon>Strongylidae</taxon>
        <taxon>Cylicostephanus</taxon>
    </lineage>
</organism>
<reference evidence="2 3" key="1">
    <citation type="submission" date="2018-11" db="EMBL/GenBank/DDBJ databases">
        <authorList>
            <consortium name="Pathogen Informatics"/>
        </authorList>
    </citation>
    <scope>NUCLEOTIDE SEQUENCE [LARGE SCALE GENOMIC DNA]</scope>
</reference>
<name>A0A3P7N329_CYLGO</name>
<keyword evidence="3" id="KW-1185">Reference proteome</keyword>